<feature type="transmembrane region" description="Helical" evidence="7">
    <location>
        <begin position="85"/>
        <end position="107"/>
    </location>
</feature>
<feature type="transmembrane region" description="Helical" evidence="7">
    <location>
        <begin position="530"/>
        <end position="548"/>
    </location>
</feature>
<feature type="domain" description="CstA N-terminal" evidence="8">
    <location>
        <begin position="2"/>
        <end position="516"/>
    </location>
</feature>
<accession>A0A1E3G472</accession>
<protein>
    <submittedName>
        <fullName evidence="9">Carbon starvation protein CstA</fullName>
    </submittedName>
</protein>
<dbReference type="AlphaFoldDB" id="A0A1E3G472"/>
<dbReference type="PANTHER" id="PTHR30252">
    <property type="entry name" value="INNER MEMBRANE PEPTIDE TRANSPORTER"/>
    <property type="match status" value="1"/>
</dbReference>
<feature type="transmembrane region" description="Helical" evidence="7">
    <location>
        <begin position="286"/>
        <end position="305"/>
    </location>
</feature>
<dbReference type="InterPro" id="IPR051605">
    <property type="entry name" value="CstA"/>
</dbReference>
<feature type="transmembrane region" description="Helical" evidence="7">
    <location>
        <begin position="443"/>
        <end position="460"/>
    </location>
</feature>
<feature type="transmembrane region" description="Helical" evidence="7">
    <location>
        <begin position="500"/>
        <end position="518"/>
    </location>
</feature>
<evidence type="ECO:0000256" key="5">
    <source>
        <dbReference type="ARBA" id="ARBA00022989"/>
    </source>
</evidence>
<evidence type="ECO:0000256" key="7">
    <source>
        <dbReference type="SAM" id="Phobius"/>
    </source>
</evidence>
<keyword evidence="5 7" id="KW-1133">Transmembrane helix</keyword>
<keyword evidence="10" id="KW-1185">Reference proteome</keyword>
<proteinExistence type="inferred from homology"/>
<dbReference type="GO" id="GO:0009267">
    <property type="term" value="P:cellular response to starvation"/>
    <property type="evidence" value="ECO:0007669"/>
    <property type="project" value="InterPro"/>
</dbReference>
<evidence type="ECO:0000256" key="2">
    <source>
        <dbReference type="ARBA" id="ARBA00007755"/>
    </source>
</evidence>
<keyword evidence="3" id="KW-1003">Cell membrane</keyword>
<name>A0A1E3G472_9BACT</name>
<evidence type="ECO:0000313" key="10">
    <source>
        <dbReference type="Proteomes" id="UP000094570"/>
    </source>
</evidence>
<evidence type="ECO:0000259" key="8">
    <source>
        <dbReference type="Pfam" id="PF02554"/>
    </source>
</evidence>
<feature type="transmembrane region" description="Helical" evidence="7">
    <location>
        <begin position="221"/>
        <end position="243"/>
    </location>
</feature>
<keyword evidence="6 7" id="KW-0472">Membrane</keyword>
<organism evidence="9 10">
    <name type="scientific">Fervidobacterium thailandense</name>
    <dbReference type="NCBI Taxonomy" id="1008305"/>
    <lineage>
        <taxon>Bacteria</taxon>
        <taxon>Thermotogati</taxon>
        <taxon>Thermotogota</taxon>
        <taxon>Thermotogae</taxon>
        <taxon>Thermotogales</taxon>
        <taxon>Fervidobacteriaceae</taxon>
        <taxon>Fervidobacterium</taxon>
    </lineage>
</organism>
<feature type="transmembrane region" description="Helical" evidence="7">
    <location>
        <begin position="128"/>
        <end position="155"/>
    </location>
</feature>
<gene>
    <name evidence="9" type="ORF">A4H02_05530</name>
</gene>
<feature type="transmembrane region" description="Helical" evidence="7">
    <location>
        <begin position="161"/>
        <end position="180"/>
    </location>
</feature>
<dbReference type="InterPro" id="IPR003706">
    <property type="entry name" value="CstA_N"/>
</dbReference>
<keyword evidence="4 7" id="KW-0812">Transmembrane</keyword>
<comment type="subcellular location">
    <subcellularLocation>
        <location evidence="1">Cell membrane</location>
        <topology evidence="1">Multi-pass membrane protein</topology>
    </subcellularLocation>
</comment>
<dbReference type="RefSeq" id="WP_069293171.1">
    <property type="nucleotide sequence ID" value="NZ_CP140110.1"/>
</dbReference>
<comment type="caution">
    <text evidence="9">The sequence shown here is derived from an EMBL/GenBank/DDBJ whole genome shotgun (WGS) entry which is preliminary data.</text>
</comment>
<dbReference type="Proteomes" id="UP000094570">
    <property type="component" value="Unassembled WGS sequence"/>
</dbReference>
<dbReference type="Pfam" id="PF02554">
    <property type="entry name" value="CstA"/>
    <property type="match status" value="1"/>
</dbReference>
<comment type="similarity">
    <text evidence="2">Belongs to the peptide transporter carbon starvation (CstA) (TC 2.A.114) family.</text>
</comment>
<feature type="transmembrane region" description="Helical" evidence="7">
    <location>
        <begin position="255"/>
        <end position="280"/>
    </location>
</feature>
<dbReference type="PANTHER" id="PTHR30252:SF0">
    <property type="entry name" value="PEPTIDE TRANSPORTER CSTA"/>
    <property type="match status" value="1"/>
</dbReference>
<feature type="transmembrane region" description="Helical" evidence="7">
    <location>
        <begin position="326"/>
        <end position="350"/>
    </location>
</feature>
<evidence type="ECO:0000256" key="6">
    <source>
        <dbReference type="ARBA" id="ARBA00023136"/>
    </source>
</evidence>
<evidence type="ECO:0000256" key="1">
    <source>
        <dbReference type="ARBA" id="ARBA00004651"/>
    </source>
</evidence>
<dbReference type="EMBL" id="LWAF01000006">
    <property type="protein sequence ID" value="ODN30488.1"/>
    <property type="molecule type" value="Genomic_DNA"/>
</dbReference>
<evidence type="ECO:0000256" key="3">
    <source>
        <dbReference type="ARBA" id="ARBA00022475"/>
    </source>
</evidence>
<evidence type="ECO:0000256" key="4">
    <source>
        <dbReference type="ARBA" id="ARBA00022692"/>
    </source>
</evidence>
<feature type="transmembrane region" description="Helical" evidence="7">
    <location>
        <begin position="187"/>
        <end position="209"/>
    </location>
</feature>
<feature type="transmembrane region" description="Helical" evidence="7">
    <location>
        <begin position="395"/>
        <end position="413"/>
    </location>
</feature>
<dbReference type="GO" id="GO:0005886">
    <property type="term" value="C:plasma membrane"/>
    <property type="evidence" value="ECO:0007669"/>
    <property type="project" value="UniProtKB-SubCell"/>
</dbReference>
<reference evidence="10" key="1">
    <citation type="submission" date="2016-04" db="EMBL/GenBank/DDBJ databases">
        <title>The genome sequence project of a novel Fervidobacterium isolate from a hot spring in Thailand.</title>
        <authorList>
            <person name="Gonzalez J.M."/>
            <person name="Cuecas A."/>
            <person name="Kanoksilapatham W."/>
        </authorList>
    </citation>
    <scope>NUCLEOTIDE SEQUENCE [LARGE SCALE GENOMIC DNA]</scope>
    <source>
        <strain evidence="10">FC2004</strain>
    </source>
</reference>
<dbReference type="OrthoDB" id="9761224at2"/>
<sequence length="583" mass="63418">MNSLVLALIAFFGYIVAYKTYGSWLAKKIFKLSDKNPVPSKEFYDGVDYVPTKRHILLGHHFTTIAGTGPIVGPAIGVIWGWLPAFLWVVLGPIFAGAVHDFTSLVMSSRHGGQTIGELSRKLISNRVGVIFLILIQFLLWLVLAVFAMIMGLLFDMYPESVLSIWMQIPIAIWIGYMVYKKGKKDTLYSIIGLILLYVFAIVGIFLPIRLPQLGPVSPIVLWIVILLIYSYFASVLPVTTLLQPRDYINSHELLVLMGVLFAGILVARPAIVAPAFQVAKGAPSLWPTLFIIIACGAISGFHSLASSGTTVKQLENEKDAQFVGYGGMLLEGALSVLVILAVTAGLGMYGKGTAGYFQYYSEWATTAGAGLAAQLKAIVEGAANLMKAIGIPELLGRTLMAVFIVSFAGTTLDSATRIQRFALEELVRTKSGKPWGPFKNRYFSTFVVVALAFGLAMSSPDGKGALKLWPVFGALNQLLAALALLIGTVYLAKKKINPLPTLLPAVFMLTTTIVATIQNIVTYASQNNYLLVFIAGSTLVIAFWMVFESLLSIAKSVKLETVYQEEFKKTGIPTTESESRVC</sequence>
<evidence type="ECO:0000313" key="9">
    <source>
        <dbReference type="EMBL" id="ODN30488.1"/>
    </source>
</evidence>
<feature type="transmembrane region" description="Helical" evidence="7">
    <location>
        <begin position="472"/>
        <end position="493"/>
    </location>
</feature>